<comment type="similarity">
    <text evidence="1 5">Belongs to the FliD family.</text>
</comment>
<dbReference type="InterPro" id="IPR040026">
    <property type="entry name" value="FliD"/>
</dbReference>
<organism evidence="8 9">
    <name type="scientific">Exiguobacterium aurantiacum</name>
    <dbReference type="NCBI Taxonomy" id="33987"/>
    <lineage>
        <taxon>Bacteria</taxon>
        <taxon>Bacillati</taxon>
        <taxon>Bacillota</taxon>
        <taxon>Bacilli</taxon>
        <taxon>Bacillales</taxon>
        <taxon>Bacillales Family XII. Incertae Sedis</taxon>
        <taxon>Exiguobacterium</taxon>
    </lineage>
</organism>
<evidence type="ECO:0000259" key="7">
    <source>
        <dbReference type="Pfam" id="PF07195"/>
    </source>
</evidence>
<protein>
    <recommendedName>
        <fullName evidence="5">Flagellar hook-associated protein 2</fullName>
        <shortName evidence="5">HAP2</shortName>
    </recommendedName>
    <alternativeName>
        <fullName evidence="5">Flagellar cap protein</fullName>
    </alternativeName>
</protein>
<gene>
    <name evidence="8" type="primary">fliD</name>
    <name evidence="8" type="ORF">NMQ00_04615</name>
</gene>
<feature type="domain" description="Flagellar hook-associated protein 2 C-terminal" evidence="7">
    <location>
        <begin position="293"/>
        <end position="551"/>
    </location>
</feature>
<feature type="domain" description="Flagellar hook-associated protein 2 N-terminal" evidence="6">
    <location>
        <begin position="12"/>
        <end position="108"/>
    </location>
</feature>
<keyword evidence="4 5" id="KW-0975">Bacterial flagellum</keyword>
<evidence type="ECO:0000256" key="4">
    <source>
        <dbReference type="ARBA" id="ARBA00023143"/>
    </source>
</evidence>
<dbReference type="Pfam" id="PF02465">
    <property type="entry name" value="FliD_N"/>
    <property type="match status" value="1"/>
</dbReference>
<dbReference type="InterPro" id="IPR010809">
    <property type="entry name" value="FliD_C"/>
</dbReference>
<dbReference type="PANTHER" id="PTHR30288:SF0">
    <property type="entry name" value="FLAGELLAR HOOK-ASSOCIATED PROTEIN 2"/>
    <property type="match status" value="1"/>
</dbReference>
<dbReference type="PANTHER" id="PTHR30288">
    <property type="entry name" value="FLAGELLAR CAP/ASSEMBLY PROTEIN FLID"/>
    <property type="match status" value="1"/>
</dbReference>
<comment type="subcellular location">
    <subcellularLocation>
        <location evidence="5">Secreted</location>
    </subcellularLocation>
    <subcellularLocation>
        <location evidence="5">Bacterial flagellum</location>
    </subcellularLocation>
</comment>
<keyword evidence="8" id="KW-0282">Flagellum</keyword>
<proteinExistence type="inferred from homology"/>
<keyword evidence="3" id="KW-0175">Coiled coil</keyword>
<accession>A0ABY5FQF9</accession>
<evidence type="ECO:0000313" key="9">
    <source>
        <dbReference type="Proteomes" id="UP001060325"/>
    </source>
</evidence>
<evidence type="ECO:0000256" key="2">
    <source>
        <dbReference type="ARBA" id="ARBA00011255"/>
    </source>
</evidence>
<evidence type="ECO:0000256" key="3">
    <source>
        <dbReference type="ARBA" id="ARBA00023054"/>
    </source>
</evidence>
<name>A0ABY5FQF9_9BACL</name>
<evidence type="ECO:0000256" key="1">
    <source>
        <dbReference type="ARBA" id="ARBA00009764"/>
    </source>
</evidence>
<comment type="subunit">
    <text evidence="2 5">Homopentamer.</text>
</comment>
<dbReference type="Proteomes" id="UP001060325">
    <property type="component" value="Chromosome"/>
</dbReference>
<dbReference type="EMBL" id="CP101462">
    <property type="protein sequence ID" value="UTT43791.1"/>
    <property type="molecule type" value="Genomic_DNA"/>
</dbReference>
<comment type="function">
    <text evidence="5">Required for morphogenesis and for the elongation of the flagellar filament by facilitating polymerization of the flagellin monomers at the tip of growing filament. Forms a capping structure, which prevents flagellin subunits (transported through the central channel of the flagellum) from leaking out without polymerization at the distal end.</text>
</comment>
<dbReference type="Pfam" id="PF07195">
    <property type="entry name" value="FliD_C"/>
    <property type="match status" value="1"/>
</dbReference>
<dbReference type="RefSeq" id="WP_255178144.1">
    <property type="nucleotide sequence ID" value="NZ_CP101462.1"/>
</dbReference>
<dbReference type="InterPro" id="IPR003481">
    <property type="entry name" value="FliD_N"/>
</dbReference>
<sequence>MTSPIRFGGLASGIDTDTIIKQLMQVERAPVDKLEQKKQTTEWKRDAYREINRSLMNLRNSAVDLMFSRNFYAKTSSSSDSSKISVTAGPSSGNSALRIDSVTQLATSATTILSATDKNGAALTGTTKLSDMNGFVAGQKRVIQETARTEMTLPKDLDFAAMTLKDATGTVLNKADFNYDATTGKLTATNTTTYPDGVIPQGVSAEYISGTGFEIQYKSSVTGTYKKIELSATATVQELMSKLNEKDTGLSAFFESSTGKISLSTKETGANATIDFDTSFKTAFSVGATNPVGQNAKFKVNGIDVERASNTVTIDNMTLTLKSTFTATEGAVTLSAATDTQKIFDNIKGFVDKYNETIDLMNKKVREDKFRSFAPLTKAQRDELSEDEIKKWEEKAMSGMLRGDTIVRSAMDTMRSKWSSTSSATNDDAMKQLFQIGLSTGADFTNGGKIELNEEKLKAAIEKNPEQVYQLFTNAESGLLPQIRDAAAASRSTITRIAGADGSGAPTYSMGREMAQIDTRIQRLNDLLVNKENAYYRRFTAMETAMNQANSQAASLQQFLGGGM</sequence>
<evidence type="ECO:0000256" key="5">
    <source>
        <dbReference type="RuleBase" id="RU362066"/>
    </source>
</evidence>
<reference evidence="8" key="1">
    <citation type="submission" date="2022-07" db="EMBL/GenBank/DDBJ databases">
        <title>Complete genome of CX2.</title>
        <authorList>
            <person name="Cao G."/>
        </authorList>
    </citation>
    <scope>NUCLEOTIDE SEQUENCE</scope>
    <source>
        <strain evidence="8">CX2</strain>
    </source>
</reference>
<evidence type="ECO:0000313" key="8">
    <source>
        <dbReference type="EMBL" id="UTT43791.1"/>
    </source>
</evidence>
<keyword evidence="5" id="KW-0964">Secreted</keyword>
<keyword evidence="8" id="KW-0966">Cell projection</keyword>
<keyword evidence="9" id="KW-1185">Reference proteome</keyword>
<keyword evidence="8" id="KW-0969">Cilium</keyword>
<evidence type="ECO:0000259" key="6">
    <source>
        <dbReference type="Pfam" id="PF02465"/>
    </source>
</evidence>